<name>A0A060UU29_9PROT</name>
<comment type="caution">
    <text evidence="1">The sequence shown here is derived from an EMBL/GenBank/DDBJ whole genome shotgun (WGS) entry which is preliminary data.</text>
</comment>
<protein>
    <submittedName>
        <fullName evidence="1">Uncharacterized protein</fullName>
    </submittedName>
</protein>
<proteinExistence type="predicted"/>
<organism evidence="1">
    <name type="scientific">Acidithiobacillus ferrivorans</name>
    <dbReference type="NCBI Taxonomy" id="160808"/>
    <lineage>
        <taxon>Bacteria</taxon>
        <taxon>Pseudomonadati</taxon>
        <taxon>Pseudomonadota</taxon>
        <taxon>Acidithiobacillia</taxon>
        <taxon>Acidithiobacillales</taxon>
        <taxon>Acidithiobacillaceae</taxon>
        <taxon>Acidithiobacillus</taxon>
    </lineage>
</organism>
<accession>A0A060UU29</accession>
<evidence type="ECO:0000313" key="1">
    <source>
        <dbReference type="EMBL" id="CDQ10303.1"/>
    </source>
</evidence>
<gene>
    <name evidence="1" type="ORF">AFERRI_400084</name>
</gene>
<sequence length="91" mass="10020">MLSSSFWDFLQAYKETIMEQTLVVIHVRFANDGSVREIGECPSGTSPQDWFNALSRHSSNGYESLSGGRGAFRLEPAVIEQIKAAVLSPVT</sequence>
<dbReference type="AlphaFoldDB" id="A0A060UU29"/>
<dbReference type="EMBL" id="CCCS020000035">
    <property type="protein sequence ID" value="CDQ10303.1"/>
    <property type="molecule type" value="Genomic_DNA"/>
</dbReference>
<reference evidence="1" key="2">
    <citation type="submission" date="2014-07" db="EMBL/GenBank/DDBJ databases">
        <title>Initial genome analysis of the psychrotolerant acidophile Acidithiobacillus ferrivorans CF27: insights into iron and sulfur oxidation pathways and into biofilm formation.</title>
        <authorList>
            <person name="Talla E."/>
            <person name="Hedrich S."/>
            <person name="Mangenot S."/>
            <person name="Ji B."/>
            <person name="Johnson D.B."/>
            <person name="Barbe V."/>
            <person name="Bonnefoy V."/>
        </authorList>
    </citation>
    <scope>NUCLEOTIDE SEQUENCE [LARGE SCALE GENOMIC DNA]</scope>
    <source>
        <strain evidence="1">CF27</strain>
    </source>
</reference>
<reference evidence="1" key="1">
    <citation type="submission" date="2014-03" db="EMBL/GenBank/DDBJ databases">
        <authorList>
            <person name="Genoscope - CEA"/>
        </authorList>
    </citation>
    <scope>NUCLEOTIDE SEQUENCE [LARGE SCALE GENOMIC DNA]</scope>
    <source>
        <strain evidence="1">CF27</strain>
    </source>
</reference>